<keyword evidence="3" id="KW-1185">Reference proteome</keyword>
<dbReference type="CDD" id="cd01949">
    <property type="entry name" value="GGDEF"/>
    <property type="match status" value="1"/>
</dbReference>
<feature type="domain" description="GGDEF" evidence="1">
    <location>
        <begin position="194"/>
        <end position="326"/>
    </location>
</feature>
<sequence length="336" mass="37452">MQAPGIPENEEQRLKSLYITGLLDTRDDERFERLTRLARKAFQVPVALISLLDRERQWLLACQGVGVRETPRNISFCGHAILQEGPFIVHDAAADERFRDNPLVTGEPHIRFYAGQPVSLPDGTVAGTLCLIHTVPRAFTDDDIASLRDLACIVEDEFEAISMAMTDSLTGIPNRRGFYRAGEKLFRAMNRQDASFSLIYFDLDRFKPVNDLWGHAEGDEVLKVFAGFLHQHLEPGEIAGRLGGDEFAALIRRNGNTSSFLQALSASLDHYNDTSGKPYNINYSFGELINNADQYATLAEMIGKCDEVMYLGASQKTESMVTPVFATPILTTSWLA</sequence>
<dbReference type="Pfam" id="PF01590">
    <property type="entry name" value="GAF"/>
    <property type="match status" value="1"/>
</dbReference>
<dbReference type="EC" id="2.7.7.65" evidence="2"/>
<reference evidence="2 3" key="1">
    <citation type="submission" date="2024-02" db="EMBL/GenBank/DDBJ databases">
        <title>Tn5403 promotes plasmid rearrangements and degradation of the Klebsiella pneumoniae carbapenemase (KPC) transposon Tn4401.</title>
        <authorList>
            <person name="Sheppard A.E."/>
            <person name="Barry K.E."/>
            <person name="Parikh H.I."/>
            <person name="Vegesana K."/>
            <person name="Sebra R."/>
            <person name="George S."/>
            <person name="Sanderson N.D."/>
            <person name="Stoesser N."/>
            <person name="Eyre D.W."/>
            <person name="Crook D.W."/>
            <person name="Walker A.S."/>
            <person name="Mathers A.J."/>
        </authorList>
    </citation>
    <scope>NUCLEOTIDE SEQUENCE [LARGE SCALE GENOMIC DNA]</scope>
    <source>
        <strain evidence="2 3">CAV1921</strain>
        <plasmid evidence="2 3">pCAV1921-183</plasmid>
    </source>
</reference>
<keyword evidence="2" id="KW-0548">Nucleotidyltransferase</keyword>
<dbReference type="Gene3D" id="3.30.70.270">
    <property type="match status" value="1"/>
</dbReference>
<geneLocation type="plasmid" evidence="2 3">
    <name>pCAV1921-183</name>
</geneLocation>
<dbReference type="InterPro" id="IPR003018">
    <property type="entry name" value="GAF"/>
</dbReference>
<dbReference type="Pfam" id="PF00990">
    <property type="entry name" value="GGDEF"/>
    <property type="match status" value="1"/>
</dbReference>
<dbReference type="Proteomes" id="UP001350972">
    <property type="component" value="Plasmid pCAV1921-183"/>
</dbReference>
<dbReference type="Gene3D" id="3.30.450.40">
    <property type="match status" value="1"/>
</dbReference>
<organism evidence="2 3">
    <name type="scientific">Raoultella ornithinolytica</name>
    <name type="common">Klebsiella ornithinolytica</name>
    <dbReference type="NCBI Taxonomy" id="54291"/>
    <lineage>
        <taxon>Bacteria</taxon>
        <taxon>Pseudomonadati</taxon>
        <taxon>Pseudomonadota</taxon>
        <taxon>Gammaproteobacteria</taxon>
        <taxon>Enterobacterales</taxon>
        <taxon>Enterobacteriaceae</taxon>
        <taxon>Klebsiella/Raoultella group</taxon>
        <taxon>Raoultella</taxon>
    </lineage>
</organism>
<dbReference type="PANTHER" id="PTHR43102">
    <property type="entry name" value="SLR1143 PROTEIN"/>
    <property type="match status" value="1"/>
</dbReference>
<dbReference type="NCBIfam" id="TIGR00254">
    <property type="entry name" value="GGDEF"/>
    <property type="match status" value="1"/>
</dbReference>
<dbReference type="PROSITE" id="PS50887">
    <property type="entry name" value="GGDEF"/>
    <property type="match status" value="1"/>
</dbReference>
<dbReference type="EMBL" id="CP145164">
    <property type="protein sequence ID" value="WWC14591.1"/>
    <property type="molecule type" value="Genomic_DNA"/>
</dbReference>
<dbReference type="RefSeq" id="WP_004118632.1">
    <property type="nucleotide sequence ID" value="NZ_CP145156.1"/>
</dbReference>
<dbReference type="InterPro" id="IPR029787">
    <property type="entry name" value="Nucleotide_cyclase"/>
</dbReference>
<dbReference type="PANTHER" id="PTHR43102:SF2">
    <property type="entry name" value="GAF DOMAIN-CONTAINING PROTEIN"/>
    <property type="match status" value="1"/>
</dbReference>
<evidence type="ECO:0000259" key="1">
    <source>
        <dbReference type="PROSITE" id="PS50887"/>
    </source>
</evidence>
<dbReference type="InterPro" id="IPR000160">
    <property type="entry name" value="GGDEF_dom"/>
</dbReference>
<keyword evidence="2" id="KW-0614">Plasmid</keyword>
<dbReference type="SUPFAM" id="SSF55781">
    <property type="entry name" value="GAF domain-like"/>
    <property type="match status" value="1"/>
</dbReference>
<evidence type="ECO:0000313" key="2">
    <source>
        <dbReference type="EMBL" id="WWC14591.1"/>
    </source>
</evidence>
<dbReference type="SMART" id="SM00267">
    <property type="entry name" value="GGDEF"/>
    <property type="match status" value="1"/>
</dbReference>
<proteinExistence type="predicted"/>
<dbReference type="GO" id="GO:0052621">
    <property type="term" value="F:diguanylate cyclase activity"/>
    <property type="evidence" value="ECO:0007669"/>
    <property type="project" value="UniProtKB-EC"/>
</dbReference>
<dbReference type="InterPro" id="IPR029016">
    <property type="entry name" value="GAF-like_dom_sf"/>
</dbReference>
<dbReference type="SMART" id="SM00065">
    <property type="entry name" value="GAF"/>
    <property type="match status" value="1"/>
</dbReference>
<protein>
    <submittedName>
        <fullName evidence="2">Sensor domain-containing diguanylate cyclase</fullName>
        <ecNumber evidence="2">2.7.7.65</ecNumber>
    </submittedName>
</protein>
<evidence type="ECO:0000313" key="3">
    <source>
        <dbReference type="Proteomes" id="UP001350972"/>
    </source>
</evidence>
<keyword evidence="2" id="KW-0808">Transferase</keyword>
<gene>
    <name evidence="2" type="ORF">LM286_26890</name>
</gene>
<name>A0ABZ2E4S9_RAOOR</name>
<dbReference type="InterPro" id="IPR043128">
    <property type="entry name" value="Rev_trsase/Diguanyl_cyclase"/>
</dbReference>
<dbReference type="SUPFAM" id="SSF55073">
    <property type="entry name" value="Nucleotide cyclase"/>
    <property type="match status" value="1"/>
</dbReference>
<accession>A0ABZ2E4S9</accession>